<name>A0ABS8J9E2_9GAMM</name>
<dbReference type="Proteomes" id="UP001199135">
    <property type="component" value="Unassembled WGS sequence"/>
</dbReference>
<comment type="caution">
    <text evidence="1">The sequence shown here is derived from an EMBL/GenBank/DDBJ whole genome shotgun (WGS) entry which is preliminary data.</text>
</comment>
<proteinExistence type="predicted"/>
<keyword evidence="2" id="KW-1185">Reference proteome</keyword>
<dbReference type="EMBL" id="VOSO01000019">
    <property type="protein sequence ID" value="MCC7660524.1"/>
    <property type="molecule type" value="Genomic_DNA"/>
</dbReference>
<gene>
    <name evidence="1" type="ORF">FUU20_17495</name>
</gene>
<reference evidence="1 2" key="1">
    <citation type="submission" date="2019-08" db="EMBL/GenBank/DDBJ databases">
        <title>Genome sequencing of Psyttalia spp.-associated microbial isolates reveals a potentially novel species in the Serratia genus.</title>
        <authorList>
            <person name="Tannieres-Laurent M."/>
            <person name="Sparks M.E."/>
            <person name="Blackburn M.B."/>
            <person name="Gundersen-Rindal D.E."/>
            <person name="Bon M.-C."/>
        </authorList>
    </citation>
    <scope>NUCLEOTIDE SEQUENCE [LARGE SCALE GENOMIC DNA]</scope>
    <source>
        <strain evidence="2">Pon4B</strain>
    </source>
</reference>
<evidence type="ECO:0000313" key="1">
    <source>
        <dbReference type="EMBL" id="MCC7660524.1"/>
    </source>
</evidence>
<dbReference type="NCBIfam" id="NF041262">
    <property type="entry name" value="colicin_Z_Cterm"/>
    <property type="match status" value="1"/>
</dbReference>
<organism evidence="1 2">
    <name type="scientific">Serratia montpellierensis</name>
    <dbReference type="NCBI Taxonomy" id="2598730"/>
    <lineage>
        <taxon>Bacteria</taxon>
        <taxon>Pseudomonadati</taxon>
        <taxon>Pseudomonadota</taxon>
        <taxon>Gammaproteobacteria</taxon>
        <taxon>Enterobacterales</taxon>
        <taxon>Yersiniaceae</taxon>
        <taxon>Serratia</taxon>
    </lineage>
</organism>
<evidence type="ECO:0000313" key="2">
    <source>
        <dbReference type="Proteomes" id="UP001199135"/>
    </source>
</evidence>
<accession>A0ABS8J9E2</accession>
<dbReference type="RefSeq" id="WP_072271551.1">
    <property type="nucleotide sequence ID" value="NZ_VOSN01000018.1"/>
</dbReference>
<sequence length="98" mass="10618">MSSIVIWAPPMFWGPWMKLGGHTGEITYNVNFDTVSNAPSACVIRVKWAKLGPRITEILGPPGSATITCYGTGTDMVQAKSFSLGQMLRVDSGLPKQF</sequence>
<protein>
    <submittedName>
        <fullName evidence="1">Uncharacterized protein</fullName>
    </submittedName>
</protein>